<evidence type="ECO:0000313" key="2">
    <source>
        <dbReference type="EMBL" id="CDZ90677.1"/>
    </source>
</evidence>
<sequence>MRFGYAGATAAVLSTIVAAVVVPATAHATATADVVAGRERVKVTVHGVPVHPESCRVDPDADGNTRSLPLEPSGSMVAHQVAPGPRRVVVWCPDGGVVHEQIVHALPADPLADLADHVFRTAGSSDRVTDPTLR</sequence>
<keyword evidence="1" id="KW-0732">Signal</keyword>
<dbReference type="eggNOG" id="ENOG50300Z8">
    <property type="taxonomic scope" value="Bacteria"/>
</dbReference>
<proteinExistence type="predicted"/>
<evidence type="ECO:0000313" key="3">
    <source>
        <dbReference type="Proteomes" id="UP000042997"/>
    </source>
</evidence>
<dbReference type="OrthoDB" id="4556151at2"/>
<evidence type="ECO:0008006" key="4">
    <source>
        <dbReference type="Google" id="ProtNLM"/>
    </source>
</evidence>
<feature type="chain" id="PRO_5001938611" description="Secreted protein" evidence="1">
    <location>
        <begin position="29"/>
        <end position="134"/>
    </location>
</feature>
<gene>
    <name evidence="2" type="ORF">RHRU231_750024</name>
</gene>
<dbReference type="AlphaFoldDB" id="A0A098BR34"/>
<reference evidence="2 3" key="1">
    <citation type="journal article" date="2014" name="Genome Announc.">
        <title>Draft Genome Sequence of Propane- and Butane-Oxidizing Actinobacterium Rhodococcus ruber IEGM 231.</title>
        <authorList>
            <person name="Ivshina I.B."/>
            <person name="Kuyukina M.S."/>
            <person name="Krivoruchko A.V."/>
            <person name="Barbe V."/>
            <person name="Fischer C."/>
        </authorList>
    </citation>
    <scope>NUCLEOTIDE SEQUENCE [LARGE SCALE GENOMIC DNA]</scope>
</reference>
<evidence type="ECO:0000256" key="1">
    <source>
        <dbReference type="SAM" id="SignalP"/>
    </source>
</evidence>
<dbReference type="Proteomes" id="UP000042997">
    <property type="component" value="Unassembled WGS sequence"/>
</dbReference>
<name>A0A098BR34_9NOCA</name>
<feature type="signal peptide" evidence="1">
    <location>
        <begin position="1"/>
        <end position="28"/>
    </location>
</feature>
<protein>
    <recommendedName>
        <fullName evidence="4">Secreted protein</fullName>
    </recommendedName>
</protein>
<accession>A0A098BR34</accession>
<organism evidence="2 3">
    <name type="scientific">Rhodococcus ruber</name>
    <dbReference type="NCBI Taxonomy" id="1830"/>
    <lineage>
        <taxon>Bacteria</taxon>
        <taxon>Bacillati</taxon>
        <taxon>Actinomycetota</taxon>
        <taxon>Actinomycetes</taxon>
        <taxon>Mycobacteriales</taxon>
        <taxon>Nocardiaceae</taxon>
        <taxon>Rhodococcus</taxon>
    </lineage>
</organism>
<dbReference type="EMBL" id="CCSD01000089">
    <property type="protein sequence ID" value="CDZ90677.1"/>
    <property type="molecule type" value="Genomic_DNA"/>
</dbReference>